<reference evidence="2" key="1">
    <citation type="journal article" date="2023" name="Int. J. Syst. Evol. Microbiol.">
        <title>Sinisalibacter aestuarii sp. nov., isolated from estuarine sediment of the Arakawa River.</title>
        <authorList>
            <person name="Arafat S.T."/>
            <person name="Hirano S."/>
            <person name="Sato A."/>
            <person name="Takeuchi K."/>
            <person name="Yasuda T."/>
            <person name="Terahara T."/>
            <person name="Hamada M."/>
            <person name="Kobayashi T."/>
        </authorList>
    </citation>
    <scope>NUCLEOTIDE SEQUENCE</scope>
    <source>
        <strain evidence="2">B-399</strain>
    </source>
</reference>
<dbReference type="RefSeq" id="WP_281840724.1">
    <property type="nucleotide sequence ID" value="NZ_BROH01000001.1"/>
</dbReference>
<keyword evidence="1" id="KW-1133">Transmembrane helix</keyword>
<evidence type="ECO:0000313" key="3">
    <source>
        <dbReference type="Proteomes" id="UP001144205"/>
    </source>
</evidence>
<feature type="transmembrane region" description="Helical" evidence="1">
    <location>
        <begin position="40"/>
        <end position="67"/>
    </location>
</feature>
<sequence>MPDESTPNETLAAELQALRAEVVRLNEQRYFRVESSLWQVAFWSLVRGLAFGLGSVLGGTILLAFLIRMLGSIDFIPVLGDWAQQLIEEIQTSAPPD</sequence>
<dbReference type="Proteomes" id="UP001144205">
    <property type="component" value="Unassembled WGS sequence"/>
</dbReference>
<keyword evidence="3" id="KW-1185">Reference proteome</keyword>
<accession>A0ABQ5LP70</accession>
<name>A0ABQ5LP70_9RHOB</name>
<keyword evidence="1" id="KW-0472">Membrane</keyword>
<dbReference type="InterPro" id="IPR043723">
    <property type="entry name" value="DUF5665"/>
</dbReference>
<protein>
    <submittedName>
        <fullName evidence="2">Uncharacterized protein</fullName>
    </submittedName>
</protein>
<organism evidence="2 3">
    <name type="scientific">Sinisalibacter aestuarii</name>
    <dbReference type="NCBI Taxonomy" id="2949426"/>
    <lineage>
        <taxon>Bacteria</taxon>
        <taxon>Pseudomonadati</taxon>
        <taxon>Pseudomonadota</taxon>
        <taxon>Alphaproteobacteria</taxon>
        <taxon>Rhodobacterales</taxon>
        <taxon>Roseobacteraceae</taxon>
        <taxon>Sinisalibacter</taxon>
    </lineage>
</organism>
<evidence type="ECO:0000256" key="1">
    <source>
        <dbReference type="SAM" id="Phobius"/>
    </source>
</evidence>
<evidence type="ECO:0000313" key="2">
    <source>
        <dbReference type="EMBL" id="GKY86768.1"/>
    </source>
</evidence>
<gene>
    <name evidence="2" type="ORF">STA1M1_06370</name>
</gene>
<comment type="caution">
    <text evidence="2">The sequence shown here is derived from an EMBL/GenBank/DDBJ whole genome shotgun (WGS) entry which is preliminary data.</text>
</comment>
<dbReference type="EMBL" id="BROH01000001">
    <property type="protein sequence ID" value="GKY86768.1"/>
    <property type="molecule type" value="Genomic_DNA"/>
</dbReference>
<dbReference type="Pfam" id="PF18910">
    <property type="entry name" value="DUF5665"/>
    <property type="match status" value="1"/>
</dbReference>
<keyword evidence="1" id="KW-0812">Transmembrane</keyword>
<proteinExistence type="predicted"/>